<dbReference type="Pfam" id="PF21205">
    <property type="entry name" value="Rep3_C"/>
    <property type="match status" value="1"/>
</dbReference>
<dbReference type="Proteomes" id="UP001302949">
    <property type="component" value="Unassembled WGS sequence"/>
</dbReference>
<dbReference type="EMBL" id="JAYFUM010000023">
    <property type="protein sequence ID" value="MEA5141073.1"/>
    <property type="molecule type" value="Genomic_DNA"/>
</dbReference>
<accession>A0ABU5QEQ4</accession>
<proteinExistence type="inferred from homology"/>
<dbReference type="InterPro" id="IPR000525">
    <property type="entry name" value="Initiator_Rep_WH1"/>
</dbReference>
<comment type="similarity">
    <text evidence="1">Belongs to the initiator RepB protein family.</text>
</comment>
<dbReference type="InterPro" id="IPR036390">
    <property type="entry name" value="WH_DNA-bd_sf"/>
</dbReference>
<dbReference type="Pfam" id="PF01051">
    <property type="entry name" value="Rep3_N"/>
    <property type="match status" value="1"/>
</dbReference>
<dbReference type="InterPro" id="IPR036388">
    <property type="entry name" value="WH-like_DNA-bd_sf"/>
</dbReference>
<dbReference type="SUPFAM" id="SSF46785">
    <property type="entry name" value="Winged helix' DNA-binding domain"/>
    <property type="match status" value="2"/>
</dbReference>
<evidence type="ECO:0000259" key="2">
    <source>
        <dbReference type="Pfam" id="PF01051"/>
    </source>
</evidence>
<feature type="domain" description="Initiator Rep protein WH1" evidence="2">
    <location>
        <begin position="23"/>
        <end position="172"/>
    </location>
</feature>
<comment type="caution">
    <text evidence="3">The sequence shown here is derived from an EMBL/GenBank/DDBJ whole genome shotgun (WGS) entry which is preliminary data.</text>
</comment>
<name>A0ABU5QEQ4_9BACT</name>
<evidence type="ECO:0000313" key="4">
    <source>
        <dbReference type="Proteomes" id="UP001302949"/>
    </source>
</evidence>
<reference evidence="3 4" key="1">
    <citation type="submission" date="2023-12" db="EMBL/GenBank/DDBJ databases">
        <title>Novel species of the genus Arcicella isolated from rivers.</title>
        <authorList>
            <person name="Lu H."/>
        </authorList>
    </citation>
    <scope>NUCLEOTIDE SEQUENCE [LARGE SCALE GENOMIC DNA]</scope>
    <source>
        <strain evidence="3 4">KCTC 23307</strain>
    </source>
</reference>
<sequence>MKKLKNDKNSSQGNKETNVVKLIRKANRLVEGKYRFDIWEMRVFTKMLMKIHRDDEDFKVYRIYLHEVIQDFELQEDGHSYKYLKQGAERLGRREIRVLMDTPDGKMELFTHIATGVKSFVEEKSAKYLDISFHPDMKPFLLQLQSQFLMYDVRNILKLQSSFSIRIYELLKQYETIGKRQIKIQELKEMLDVVDKYPLYGNFKQRVIVKAQEDLEEFTDIKFTFDEVKTGRAVTALTFWILPNKNKQDVGKMLYFPEIAEELSLESELDKLLAISKNWEGMSKNLMEQWINTYGIEAVEQEVSKANKLIFEGKNIHNPVGFVTWALQNPNVVKDLANTATASPIIHKVPTKLNSKEIETYWKGDFNEWFLAYLQQIAIAAKHETFHAVVEELRNLYPEKVFSSLFLHKDGSVNEEALNSSVGVRLLEKDKKTKESVFADWFYEKFQRKIFLQRNGTWEFLE</sequence>
<evidence type="ECO:0000313" key="3">
    <source>
        <dbReference type="EMBL" id="MEA5141073.1"/>
    </source>
</evidence>
<keyword evidence="4" id="KW-1185">Reference proteome</keyword>
<dbReference type="RefSeq" id="WP_323298227.1">
    <property type="nucleotide sequence ID" value="NZ_JAYFUM010000023.1"/>
</dbReference>
<evidence type="ECO:0000256" key="1">
    <source>
        <dbReference type="ARBA" id="ARBA00038283"/>
    </source>
</evidence>
<protein>
    <submittedName>
        <fullName evidence="3">Replication initiation protein</fullName>
    </submittedName>
</protein>
<gene>
    <name evidence="3" type="ORF">VB248_18115</name>
</gene>
<organism evidence="3 4">
    <name type="scientific">Arcicella rigui</name>
    <dbReference type="NCBI Taxonomy" id="797020"/>
    <lineage>
        <taxon>Bacteria</taxon>
        <taxon>Pseudomonadati</taxon>
        <taxon>Bacteroidota</taxon>
        <taxon>Cytophagia</taxon>
        <taxon>Cytophagales</taxon>
        <taxon>Flectobacillaceae</taxon>
        <taxon>Arcicella</taxon>
    </lineage>
</organism>
<dbReference type="Gene3D" id="1.10.10.10">
    <property type="entry name" value="Winged helix-like DNA-binding domain superfamily/Winged helix DNA-binding domain"/>
    <property type="match status" value="2"/>
</dbReference>